<dbReference type="GO" id="GO:0071949">
    <property type="term" value="F:FAD binding"/>
    <property type="evidence" value="ECO:0007669"/>
    <property type="project" value="InterPro"/>
</dbReference>
<dbReference type="EMBL" id="CDHN01000007">
    <property type="protein sequence ID" value="CEJ94465.1"/>
    <property type="molecule type" value="Genomic_DNA"/>
</dbReference>
<evidence type="ECO:0000256" key="5">
    <source>
        <dbReference type="SAM" id="SignalP"/>
    </source>
</evidence>
<feature type="signal peptide" evidence="5">
    <location>
        <begin position="1"/>
        <end position="18"/>
    </location>
</feature>
<dbReference type="InterPro" id="IPR016169">
    <property type="entry name" value="FAD-bd_PCMH_sub2"/>
</dbReference>
<dbReference type="PANTHER" id="PTHR42973:SF53">
    <property type="entry name" value="FAD-BINDING PCMH-TYPE DOMAIN-CONTAINING PROTEIN-RELATED"/>
    <property type="match status" value="1"/>
</dbReference>
<dbReference type="PROSITE" id="PS51387">
    <property type="entry name" value="FAD_PCMH"/>
    <property type="match status" value="1"/>
</dbReference>
<comment type="similarity">
    <text evidence="1">Belongs to the oxygen-dependent FAD-linked oxidoreductase family.</text>
</comment>
<keyword evidence="8" id="KW-1185">Reference proteome</keyword>
<name>A0A0A1TR24_9HYPO</name>
<dbReference type="PANTHER" id="PTHR42973">
    <property type="entry name" value="BINDING OXIDOREDUCTASE, PUTATIVE (AFU_ORTHOLOGUE AFUA_1G17690)-RELATED"/>
    <property type="match status" value="1"/>
</dbReference>
<evidence type="ECO:0000259" key="6">
    <source>
        <dbReference type="PROSITE" id="PS51387"/>
    </source>
</evidence>
<feature type="domain" description="FAD-binding PCMH-type" evidence="6">
    <location>
        <begin position="64"/>
        <end position="237"/>
    </location>
</feature>
<dbReference type="STRING" id="1531966.A0A0A1TR24"/>
<gene>
    <name evidence="7" type="ORF">VHEMI09992</name>
</gene>
<keyword evidence="4" id="KW-0560">Oxidoreductase</keyword>
<evidence type="ECO:0000256" key="3">
    <source>
        <dbReference type="ARBA" id="ARBA00022827"/>
    </source>
</evidence>
<sequence>MKTAVISALFGAAVAASASDAATPGSDAEHSCCSALATHDALQGKVLGPDSDAYNARLKTYYSANAAQKAWCMVLPQSTADVQALAQIISSHDCPFGIKAGAHSAWKGSNGIKNGVTVDLGYMNQTTYNQATNVVSIQPGSRWGPVYETLNQYNVTTVGARTSVVGVGGFTTGGGYSFHSNAHGLAADMVVNWEIVLANGTVVNANKDENADLWKAQKGGSGNLGFVTRIDQEAIPGTLLWGGFTQYHLKYTDAVFNAYLNFTEHTEPNTADQNIVALFYDKINGTGAYAIRSILTNADGIANRSVFDEYLSIPNLGSTLTVGPESEIIPQFTGPTPLGLYANWFTGMATNSIESLKSIDELHKKYVPLMEAAAPDATFNTLIEFQPVTDTMVANGNKRGGNIMGMEPLVEGGPSLMWLLSLTVDTEEHQNSILPIARQFIDAINDKQREQNTFLNWIYLNYAWEDEAPFKHYGQKNIKLLHDVSRKYDPRGVFQKLRQTGFKLATPRCPKA</sequence>
<feature type="chain" id="PRO_5001979696" description="FAD-binding PCMH-type domain-containing protein" evidence="5">
    <location>
        <begin position="19"/>
        <end position="512"/>
    </location>
</feature>
<protein>
    <recommendedName>
        <fullName evidence="6">FAD-binding PCMH-type domain-containing protein</fullName>
    </recommendedName>
</protein>
<evidence type="ECO:0000313" key="8">
    <source>
        <dbReference type="Proteomes" id="UP000039046"/>
    </source>
</evidence>
<proteinExistence type="inferred from homology"/>
<keyword evidence="2" id="KW-0285">Flavoprotein</keyword>
<evidence type="ECO:0000256" key="4">
    <source>
        <dbReference type="ARBA" id="ARBA00023002"/>
    </source>
</evidence>
<dbReference type="AlphaFoldDB" id="A0A0A1TR24"/>
<evidence type="ECO:0000313" key="7">
    <source>
        <dbReference type="EMBL" id="CEJ94465.1"/>
    </source>
</evidence>
<dbReference type="OrthoDB" id="2151789at2759"/>
<dbReference type="HOGENOM" id="CLU_018354_1_1_1"/>
<reference evidence="7 8" key="1">
    <citation type="journal article" date="2015" name="Genome Announc.">
        <title>Draft Genome Sequence and Gene Annotation of the Entomopathogenic Fungus Verticillium hemipterigenum.</title>
        <authorList>
            <person name="Horn F."/>
            <person name="Habel A."/>
            <person name="Scharf D.H."/>
            <person name="Dworschak J."/>
            <person name="Brakhage A.A."/>
            <person name="Guthke R."/>
            <person name="Hertweck C."/>
            <person name="Linde J."/>
        </authorList>
    </citation>
    <scope>NUCLEOTIDE SEQUENCE [LARGE SCALE GENOMIC DNA]</scope>
</reference>
<evidence type="ECO:0000256" key="1">
    <source>
        <dbReference type="ARBA" id="ARBA00005466"/>
    </source>
</evidence>
<dbReference type="InterPro" id="IPR036318">
    <property type="entry name" value="FAD-bd_PCMH-like_sf"/>
</dbReference>
<keyword evidence="3" id="KW-0274">FAD</keyword>
<dbReference type="Pfam" id="PF01565">
    <property type="entry name" value="FAD_binding_4"/>
    <property type="match status" value="1"/>
</dbReference>
<dbReference type="Gene3D" id="3.30.465.10">
    <property type="match status" value="1"/>
</dbReference>
<dbReference type="InterPro" id="IPR006094">
    <property type="entry name" value="Oxid_FAD_bind_N"/>
</dbReference>
<dbReference type="InterPro" id="IPR050416">
    <property type="entry name" value="FAD-linked_Oxidoreductase"/>
</dbReference>
<organism evidence="7 8">
    <name type="scientific">[Torrubiella] hemipterigena</name>
    <dbReference type="NCBI Taxonomy" id="1531966"/>
    <lineage>
        <taxon>Eukaryota</taxon>
        <taxon>Fungi</taxon>
        <taxon>Dikarya</taxon>
        <taxon>Ascomycota</taxon>
        <taxon>Pezizomycotina</taxon>
        <taxon>Sordariomycetes</taxon>
        <taxon>Hypocreomycetidae</taxon>
        <taxon>Hypocreales</taxon>
        <taxon>Clavicipitaceae</taxon>
        <taxon>Clavicipitaceae incertae sedis</taxon>
        <taxon>'Torrubiella' clade</taxon>
    </lineage>
</organism>
<accession>A0A0A1TR24</accession>
<dbReference type="GO" id="GO:0016491">
    <property type="term" value="F:oxidoreductase activity"/>
    <property type="evidence" value="ECO:0007669"/>
    <property type="project" value="UniProtKB-KW"/>
</dbReference>
<dbReference type="Proteomes" id="UP000039046">
    <property type="component" value="Unassembled WGS sequence"/>
</dbReference>
<keyword evidence="5" id="KW-0732">Signal</keyword>
<dbReference type="SUPFAM" id="SSF56176">
    <property type="entry name" value="FAD-binding/transporter-associated domain-like"/>
    <property type="match status" value="1"/>
</dbReference>
<dbReference type="InterPro" id="IPR016166">
    <property type="entry name" value="FAD-bd_PCMH"/>
</dbReference>
<evidence type="ECO:0000256" key="2">
    <source>
        <dbReference type="ARBA" id="ARBA00022630"/>
    </source>
</evidence>